<gene>
    <name evidence="1" type="ORF">SAMN05192539_1004163</name>
</gene>
<dbReference type="AlphaFoldDB" id="A0A1H6TK73"/>
<name>A0A1H6TK73_9BURK</name>
<organism evidence="1 2">
    <name type="scientific">Paraburkholderia diazotrophica</name>
    <dbReference type="NCBI Taxonomy" id="667676"/>
    <lineage>
        <taxon>Bacteria</taxon>
        <taxon>Pseudomonadati</taxon>
        <taxon>Pseudomonadota</taxon>
        <taxon>Betaproteobacteria</taxon>
        <taxon>Burkholderiales</taxon>
        <taxon>Burkholderiaceae</taxon>
        <taxon>Paraburkholderia</taxon>
    </lineage>
</organism>
<dbReference type="STRING" id="667676.SAMN05192539_1004163"/>
<dbReference type="Proteomes" id="UP000198866">
    <property type="component" value="Unassembled WGS sequence"/>
</dbReference>
<keyword evidence="2" id="KW-1185">Reference proteome</keyword>
<accession>A0A1H6TK73</accession>
<sequence>MTIEYYEMDLMPGRKFFRCEPLRASITAEECDRRWRAGNMLLSQAAGARKSFVDGFDADASSDASMRCVTCRGCPIGARHAGVQDANPSQLKGTTVCSRCHQGCTRLIGKHLCISCYNRQREQLVGKNRKGTAPVKLEPLRRRSISYLAAGQLHTKTVEHSLDMNELIVAVLRDETHAMKFVPTLPAKFLALRALDGARLSTDKLGD</sequence>
<reference evidence="2" key="1">
    <citation type="submission" date="2016-10" db="EMBL/GenBank/DDBJ databases">
        <authorList>
            <person name="Varghese N."/>
            <person name="Submissions S."/>
        </authorList>
    </citation>
    <scope>NUCLEOTIDE SEQUENCE [LARGE SCALE GENOMIC DNA]</scope>
    <source>
        <strain evidence="2">LMG 26031</strain>
    </source>
</reference>
<evidence type="ECO:0000313" key="1">
    <source>
        <dbReference type="EMBL" id="SEI80421.1"/>
    </source>
</evidence>
<proteinExistence type="predicted"/>
<dbReference type="EMBL" id="FNYE01000004">
    <property type="protein sequence ID" value="SEI80421.1"/>
    <property type="molecule type" value="Genomic_DNA"/>
</dbReference>
<evidence type="ECO:0000313" key="2">
    <source>
        <dbReference type="Proteomes" id="UP000198866"/>
    </source>
</evidence>
<protein>
    <submittedName>
        <fullName evidence="1">Uncharacterized protein</fullName>
    </submittedName>
</protein>